<evidence type="ECO:0000313" key="3">
    <source>
        <dbReference type="Proteomes" id="UP000757232"/>
    </source>
</evidence>
<gene>
    <name evidence="2" type="ORF">A7U60_g491</name>
</gene>
<keyword evidence="1" id="KW-0175">Coiled coil</keyword>
<name>A0A9Q5I5N8_SANBA</name>
<proteinExistence type="predicted"/>
<feature type="coiled-coil region" evidence="1">
    <location>
        <begin position="63"/>
        <end position="101"/>
    </location>
</feature>
<organism evidence="2 3">
    <name type="scientific">Sanghuangporus baumii</name>
    <name type="common">Phellinus baumii</name>
    <dbReference type="NCBI Taxonomy" id="108892"/>
    <lineage>
        <taxon>Eukaryota</taxon>
        <taxon>Fungi</taxon>
        <taxon>Dikarya</taxon>
        <taxon>Basidiomycota</taxon>
        <taxon>Agaricomycotina</taxon>
        <taxon>Agaricomycetes</taxon>
        <taxon>Hymenochaetales</taxon>
        <taxon>Hymenochaetaceae</taxon>
        <taxon>Sanghuangporus</taxon>
    </lineage>
</organism>
<dbReference type="OrthoDB" id="3039781at2759"/>
<comment type="caution">
    <text evidence="2">The sequence shown here is derived from an EMBL/GenBank/DDBJ whole genome shotgun (WGS) entry which is preliminary data.</text>
</comment>
<evidence type="ECO:0000256" key="1">
    <source>
        <dbReference type="SAM" id="Coils"/>
    </source>
</evidence>
<dbReference type="EMBL" id="LNZH02000026">
    <property type="protein sequence ID" value="OCB92155.1"/>
    <property type="molecule type" value="Genomic_DNA"/>
</dbReference>
<protein>
    <submittedName>
        <fullName evidence="2">Uncharacterized protein</fullName>
    </submittedName>
</protein>
<dbReference type="Proteomes" id="UP000757232">
    <property type="component" value="Unassembled WGS sequence"/>
</dbReference>
<dbReference type="AlphaFoldDB" id="A0A9Q5I5N8"/>
<evidence type="ECO:0000313" key="2">
    <source>
        <dbReference type="EMBL" id="OCB92155.1"/>
    </source>
</evidence>
<accession>A0A9Q5I5N8</accession>
<sequence length="284" mass="32496">MENDQNHEAIHETHEAIMTLQAQIESIRACQLPGDKSGLYQREGHAEDYMIVRYERGGTLPATTTYKRELEEVRNNFEAYRKEMDVETVKLREEVLQYQREPCRLGMVLANANARIEFLNGVYSLCVLNGSSSPFGSEQHRMAQEHHAAEELASADIRTERLRNNCSNLGAEKKIWEVENTSRARESLVKAETNWKHLQERVDELVKQAQTNEEKIAVRERRTSSATLTNGDTSCPLASEDCTEQELKAEVAELQYFCMHWSLTFLAPRRAATKAADVDVDFSR</sequence>
<reference evidence="2" key="1">
    <citation type="submission" date="2016-06" db="EMBL/GenBank/DDBJ databases">
        <title>Draft Genome sequence of the fungus Inonotus baumii.</title>
        <authorList>
            <person name="Zhu H."/>
            <person name="Lin W."/>
        </authorList>
    </citation>
    <scope>NUCLEOTIDE SEQUENCE</scope>
    <source>
        <strain evidence="2">821</strain>
    </source>
</reference>
<keyword evidence="3" id="KW-1185">Reference proteome</keyword>